<keyword evidence="3" id="KW-1185">Reference proteome</keyword>
<keyword evidence="1" id="KW-0812">Transmembrane</keyword>
<protein>
    <recommendedName>
        <fullName evidence="4">YfhO family protein</fullName>
    </recommendedName>
</protein>
<dbReference type="AlphaFoldDB" id="A7NQS8"/>
<sequence length="728" mass="81310">MIRAQHLFREYTVAGARVRAVAVDLLALTCYLALALLVTWPLALRFNTELFGGIDNIPGRFRFAGYEEAGLHLWRVWWVSEALLHAVHPFWTDLLFYPDGVQLYVQTLSAPNAVITLPIYLLAGPVAAFNTVIVLGFALTGFGIFLLARQYAGGFWGPLLCGVLVTLGPFHLGQLQNSHNHLFSMQWIPFYLHALTLLDERGSRWRIGYASGMAALVVLSDWYWASVCGVLTIVWVIARLALVRERWVLVQRYALFAAGASLMLLPFLAGMIASRTLLPVGHSARDEIWEAYVRYSSADLFGLFFPNVYNPLWGAQVEQILRPIAAPFTPSVWYVAAGWTLTTLAIIGVWSSWQRALHLLIVGVCLWVIALGPTLWIFGYDSNIPMPYALLDRIPLFGAARKPALFVAPVLALLSVLAAIGLEELRQRLPSLWRAAPVVVVAALGTFELWLPAGRVFLPLERPPVYEQIAARPGAVADLPLDVLETSRTLRNQMIHGQPIIGGFIARRPAYPSFDIPLIRAIGTMQELPDDDITPLDRTTLMAMQCFAPVRHVVVRTDLTTQREQNNLEQTLTRLIGRPAVPAYEDAAYRWYELPLFVDACHPFMYPGKGWHAVERNTEMVLYRWADAESQVIIASPHTTSVPALVSLRLAAYQTTRPTELWSDNRLWGVLGISPEPRTFRLLLPVNHGVNPIILRAPTAPDPASNRMISIVAFRVSVAYPALTEEKR</sequence>
<reference evidence="2 3" key="1">
    <citation type="submission" date="2007-08" db="EMBL/GenBank/DDBJ databases">
        <title>Complete sequence of Roseiflexus castenholzii DSM 13941.</title>
        <authorList>
            <consortium name="US DOE Joint Genome Institute"/>
            <person name="Copeland A."/>
            <person name="Lucas S."/>
            <person name="Lapidus A."/>
            <person name="Barry K."/>
            <person name="Glavina del Rio T."/>
            <person name="Dalin E."/>
            <person name="Tice H."/>
            <person name="Pitluck S."/>
            <person name="Thompson L.S."/>
            <person name="Brettin T."/>
            <person name="Bruce D."/>
            <person name="Detter J.C."/>
            <person name="Han C."/>
            <person name="Tapia R."/>
            <person name="Schmutz J."/>
            <person name="Larimer F."/>
            <person name="Land M."/>
            <person name="Hauser L."/>
            <person name="Kyrpides N."/>
            <person name="Mikhailova N."/>
            <person name="Bryant D.A."/>
            <person name="Hanada S."/>
            <person name="Tsukatani Y."/>
            <person name="Richardson P."/>
        </authorList>
    </citation>
    <scope>NUCLEOTIDE SEQUENCE [LARGE SCALE GENOMIC DNA]</scope>
    <source>
        <strain evidence="3">DSM 13941 / HLO8</strain>
    </source>
</reference>
<feature type="transmembrane region" description="Helical" evidence="1">
    <location>
        <begin position="432"/>
        <end position="451"/>
    </location>
</feature>
<organism evidence="2 3">
    <name type="scientific">Roseiflexus castenholzii (strain DSM 13941 / HLO8)</name>
    <dbReference type="NCBI Taxonomy" id="383372"/>
    <lineage>
        <taxon>Bacteria</taxon>
        <taxon>Bacillati</taxon>
        <taxon>Chloroflexota</taxon>
        <taxon>Chloroflexia</taxon>
        <taxon>Chloroflexales</taxon>
        <taxon>Roseiflexineae</taxon>
        <taxon>Roseiflexaceae</taxon>
        <taxon>Roseiflexus</taxon>
    </lineage>
</organism>
<keyword evidence="1" id="KW-1133">Transmembrane helix</keyword>
<evidence type="ECO:0000256" key="1">
    <source>
        <dbReference type="SAM" id="Phobius"/>
    </source>
</evidence>
<keyword evidence="1" id="KW-0472">Membrane</keyword>
<feature type="transmembrane region" description="Helical" evidence="1">
    <location>
        <begin position="254"/>
        <end position="273"/>
    </location>
</feature>
<feature type="transmembrane region" description="Helical" evidence="1">
    <location>
        <begin position="357"/>
        <end position="379"/>
    </location>
</feature>
<feature type="transmembrane region" description="Helical" evidence="1">
    <location>
        <begin position="331"/>
        <end position="350"/>
    </location>
</feature>
<evidence type="ECO:0008006" key="4">
    <source>
        <dbReference type="Google" id="ProtNLM"/>
    </source>
</evidence>
<gene>
    <name evidence="2" type="ordered locus">Rcas_3888</name>
</gene>
<proteinExistence type="predicted"/>
<feature type="transmembrane region" description="Helical" evidence="1">
    <location>
        <begin position="222"/>
        <end position="242"/>
    </location>
</feature>
<name>A7NQS8_ROSCS</name>
<dbReference type="KEGG" id="rca:Rcas_3888"/>
<dbReference type="eggNOG" id="COG5617">
    <property type="taxonomic scope" value="Bacteria"/>
</dbReference>
<dbReference type="Proteomes" id="UP000000263">
    <property type="component" value="Chromosome"/>
</dbReference>
<dbReference type="HOGENOM" id="CLU_022594_0_0_0"/>
<accession>A7NQS8</accession>
<feature type="transmembrane region" description="Helical" evidence="1">
    <location>
        <begin position="127"/>
        <end position="148"/>
    </location>
</feature>
<feature type="transmembrane region" description="Helical" evidence="1">
    <location>
        <begin position="399"/>
        <end position="420"/>
    </location>
</feature>
<feature type="transmembrane region" description="Helical" evidence="1">
    <location>
        <begin position="155"/>
        <end position="172"/>
    </location>
</feature>
<evidence type="ECO:0000313" key="3">
    <source>
        <dbReference type="Proteomes" id="UP000000263"/>
    </source>
</evidence>
<feature type="transmembrane region" description="Helical" evidence="1">
    <location>
        <begin position="21"/>
        <end position="43"/>
    </location>
</feature>
<dbReference type="STRING" id="383372.Rcas_3888"/>
<evidence type="ECO:0000313" key="2">
    <source>
        <dbReference type="EMBL" id="ABU59924.1"/>
    </source>
</evidence>
<dbReference type="RefSeq" id="WP_012122347.1">
    <property type="nucleotide sequence ID" value="NC_009767.1"/>
</dbReference>
<dbReference type="EMBL" id="CP000804">
    <property type="protein sequence ID" value="ABU59924.1"/>
    <property type="molecule type" value="Genomic_DNA"/>
</dbReference>